<dbReference type="EMBL" id="HACA01009955">
    <property type="protein sequence ID" value="CDW27316.1"/>
    <property type="molecule type" value="Transcribed_RNA"/>
</dbReference>
<accession>A0A0K2TPG2</accession>
<proteinExistence type="predicted"/>
<dbReference type="AlphaFoldDB" id="A0A0K2TPG2"/>
<sequence>MRKMAHAAGLSWETMLRVMRRNLRTKLYRLKNWQLHRKATKAKRLTRVNVVLKFLIPCTQVSIIWSH</sequence>
<name>A0A0K2TPG2_LEPSM</name>
<evidence type="ECO:0000313" key="1">
    <source>
        <dbReference type="EMBL" id="CDW27316.1"/>
    </source>
</evidence>
<organism evidence="1">
    <name type="scientific">Lepeophtheirus salmonis</name>
    <name type="common">Salmon louse</name>
    <name type="synonym">Caligus salmonis</name>
    <dbReference type="NCBI Taxonomy" id="72036"/>
    <lineage>
        <taxon>Eukaryota</taxon>
        <taxon>Metazoa</taxon>
        <taxon>Ecdysozoa</taxon>
        <taxon>Arthropoda</taxon>
        <taxon>Crustacea</taxon>
        <taxon>Multicrustacea</taxon>
        <taxon>Hexanauplia</taxon>
        <taxon>Copepoda</taxon>
        <taxon>Siphonostomatoida</taxon>
        <taxon>Caligidae</taxon>
        <taxon>Lepeophtheirus</taxon>
    </lineage>
</organism>
<reference evidence="1" key="1">
    <citation type="submission" date="2014-05" db="EMBL/GenBank/DDBJ databases">
        <authorList>
            <person name="Chronopoulou M."/>
        </authorList>
    </citation>
    <scope>NUCLEOTIDE SEQUENCE</scope>
    <source>
        <tissue evidence="1">Whole organism</tissue>
    </source>
</reference>
<protein>
    <submittedName>
        <fullName evidence="1">Uncharacterized protein</fullName>
    </submittedName>
</protein>